<accession>A0ABR3WC60</accession>
<organism evidence="1 2">
    <name type="scientific">Diaporthe australafricana</name>
    <dbReference type="NCBI Taxonomy" id="127596"/>
    <lineage>
        <taxon>Eukaryota</taxon>
        <taxon>Fungi</taxon>
        <taxon>Dikarya</taxon>
        <taxon>Ascomycota</taxon>
        <taxon>Pezizomycotina</taxon>
        <taxon>Sordariomycetes</taxon>
        <taxon>Sordariomycetidae</taxon>
        <taxon>Diaporthales</taxon>
        <taxon>Diaporthaceae</taxon>
        <taxon>Diaporthe</taxon>
    </lineage>
</organism>
<comment type="caution">
    <text evidence="1">The sequence shown here is derived from an EMBL/GenBank/DDBJ whole genome shotgun (WGS) entry which is preliminary data.</text>
</comment>
<sequence length="137" mass="14988">MSDARQAIMHEREHRHPDLHEDQPVAAALGPAFVGFRYRFYTTTYQGNDALVAHIIDKIKHPSRSDCLKMVLDTFVAKMISTTPPAASRPGTTTANDIQDANGPCVAAVLAAYDEAVKTIGKTKTRLGLQADHVTCR</sequence>
<protein>
    <submittedName>
        <fullName evidence="1">Uncharacterized protein</fullName>
    </submittedName>
</protein>
<dbReference type="EMBL" id="JAWRVE010000106">
    <property type="protein sequence ID" value="KAL1858231.1"/>
    <property type="molecule type" value="Genomic_DNA"/>
</dbReference>
<keyword evidence="2" id="KW-1185">Reference proteome</keyword>
<reference evidence="1 2" key="1">
    <citation type="journal article" date="2024" name="IMA Fungus">
        <title>IMA Genome - F19 : A genome assembly and annotation guide to empower mycologists, including annotated draft genome sequences of Ceratocystis pirilliformis, Diaporthe australafricana, Fusarium ophioides, Paecilomyces lecythidis, and Sporothrix stenoceras.</title>
        <authorList>
            <person name="Aylward J."/>
            <person name="Wilson A.M."/>
            <person name="Visagie C.M."/>
            <person name="Spraker J."/>
            <person name="Barnes I."/>
            <person name="Buitendag C."/>
            <person name="Ceriani C."/>
            <person name="Del Mar Angel L."/>
            <person name="du Plessis D."/>
            <person name="Fuchs T."/>
            <person name="Gasser K."/>
            <person name="Kramer D."/>
            <person name="Li W."/>
            <person name="Munsamy K."/>
            <person name="Piso A."/>
            <person name="Price J.L."/>
            <person name="Sonnekus B."/>
            <person name="Thomas C."/>
            <person name="van der Nest A."/>
            <person name="van Dijk A."/>
            <person name="van Heerden A."/>
            <person name="van Vuuren N."/>
            <person name="Yilmaz N."/>
            <person name="Duong T.A."/>
            <person name="van der Merwe N.A."/>
            <person name="Wingfield M.J."/>
            <person name="Wingfield B.D."/>
        </authorList>
    </citation>
    <scope>NUCLEOTIDE SEQUENCE [LARGE SCALE GENOMIC DNA]</scope>
    <source>
        <strain evidence="1 2">CMW 18300</strain>
    </source>
</reference>
<dbReference type="Proteomes" id="UP001583177">
    <property type="component" value="Unassembled WGS sequence"/>
</dbReference>
<evidence type="ECO:0000313" key="2">
    <source>
        <dbReference type="Proteomes" id="UP001583177"/>
    </source>
</evidence>
<gene>
    <name evidence="1" type="ORF">Daus18300_009977</name>
</gene>
<name>A0ABR3WC60_9PEZI</name>
<proteinExistence type="predicted"/>
<evidence type="ECO:0000313" key="1">
    <source>
        <dbReference type="EMBL" id="KAL1858231.1"/>
    </source>
</evidence>